<name>A0AAE6RJK8_9MICO</name>
<dbReference type="InterPro" id="IPR028082">
    <property type="entry name" value="Peripla_BP_I"/>
</dbReference>
<dbReference type="SUPFAM" id="SSF53822">
    <property type="entry name" value="Periplasmic binding protein-like I"/>
    <property type="match status" value="1"/>
</dbReference>
<dbReference type="PANTHER" id="PTHR30146">
    <property type="entry name" value="LACI-RELATED TRANSCRIPTIONAL REPRESSOR"/>
    <property type="match status" value="1"/>
</dbReference>
<protein>
    <submittedName>
        <fullName evidence="5">Substrate-binding domain-containing protein</fullName>
    </submittedName>
</protein>
<evidence type="ECO:0000313" key="5">
    <source>
        <dbReference type="EMBL" id="QHC54269.1"/>
    </source>
</evidence>
<accession>A0AAE6RJK8</accession>
<dbReference type="PANTHER" id="PTHR30146:SF153">
    <property type="entry name" value="LACTOSE OPERON REPRESSOR"/>
    <property type="match status" value="1"/>
</dbReference>
<dbReference type="CDD" id="cd06267">
    <property type="entry name" value="PBP1_LacI_sugar_binding-like"/>
    <property type="match status" value="1"/>
</dbReference>
<dbReference type="SUPFAM" id="SSF47413">
    <property type="entry name" value="lambda repressor-like DNA-binding domains"/>
    <property type="match status" value="1"/>
</dbReference>
<dbReference type="KEGG" id="rte:GSU10_00415"/>
<dbReference type="Proteomes" id="UP000465031">
    <property type="component" value="Chromosome"/>
</dbReference>
<reference evidence="6" key="1">
    <citation type="submission" date="2019-12" db="EMBL/GenBank/DDBJ databases">
        <title>Complete and draft genome sequences of new strains and members of some known species of the genus Rathayibacter isolated from plants.</title>
        <authorList>
            <person name="Tarlachkov S.V."/>
            <person name="Starodumova I.P."/>
            <person name="Dorofeeva L.V."/>
            <person name="Prisyazhnaya N.V."/>
            <person name="Leyn S."/>
            <person name="Zlamal J."/>
            <person name="Elan M."/>
            <person name="Osterman A.L."/>
            <person name="Nadler S."/>
            <person name="Subbotin S.A."/>
            <person name="Evtushenko L.I."/>
        </authorList>
    </citation>
    <scope>NUCLEOTIDE SEQUENCE [LARGE SCALE GENOMIC DNA]</scope>
    <source>
        <strain evidence="6">VKM Ac-2761</strain>
    </source>
</reference>
<dbReference type="InterPro" id="IPR046335">
    <property type="entry name" value="LacI/GalR-like_sensor"/>
</dbReference>
<evidence type="ECO:0000313" key="6">
    <source>
        <dbReference type="Proteomes" id="UP000465031"/>
    </source>
</evidence>
<dbReference type="GO" id="GO:0003700">
    <property type="term" value="F:DNA-binding transcription factor activity"/>
    <property type="evidence" value="ECO:0007669"/>
    <property type="project" value="TreeGrafter"/>
</dbReference>
<evidence type="ECO:0000259" key="4">
    <source>
        <dbReference type="PROSITE" id="PS50932"/>
    </source>
</evidence>
<dbReference type="InterPro" id="IPR010982">
    <property type="entry name" value="Lambda_DNA-bd_dom_sf"/>
</dbReference>
<keyword evidence="3" id="KW-0804">Transcription</keyword>
<sequence>MTADDSSAGASARRPTIQDVAAAAGVSRALVSIVLRGAPGASEATRLRVREVAQRLGYRPDRRAQQLRESRSRTVGVSFEVRQAFHGDLVETLYTAAADRGFSLLLSASARTRTEGDAVQTLLDDRPEALVLIGSRLGDDALRELRRRLPVVVLARTAAGVVDAVRTDDAEGARRGVGHLAELGHRRILHLDGGDAAGAAARRAGFLETAGPDARLLPGGVDEEAGARAATALLDNGEELPTAVFAFNDRCAFGVLDTFLRRGIRVPEDVSVLGFDDSLLSRLEVVGLSTIAQDPLGLARATLDRVVAAVDAAAAAPVEVVLEPALVVRRTTAAPRD</sequence>
<keyword evidence="2" id="KW-0238">DNA-binding</keyword>
<evidence type="ECO:0000256" key="3">
    <source>
        <dbReference type="ARBA" id="ARBA00023163"/>
    </source>
</evidence>
<evidence type="ECO:0000256" key="2">
    <source>
        <dbReference type="ARBA" id="ARBA00023125"/>
    </source>
</evidence>
<evidence type="ECO:0000256" key="1">
    <source>
        <dbReference type="ARBA" id="ARBA00023015"/>
    </source>
</evidence>
<dbReference type="RefSeq" id="WP_132504634.1">
    <property type="nucleotide sequence ID" value="NZ_CP047186.1"/>
</dbReference>
<dbReference type="CDD" id="cd01392">
    <property type="entry name" value="HTH_LacI"/>
    <property type="match status" value="1"/>
</dbReference>
<dbReference type="InterPro" id="IPR000843">
    <property type="entry name" value="HTH_LacI"/>
</dbReference>
<dbReference type="Pfam" id="PF13377">
    <property type="entry name" value="Peripla_BP_3"/>
    <property type="match status" value="1"/>
</dbReference>
<organism evidence="5 6">
    <name type="scientific">Rathayibacter tanaceti</name>
    <dbReference type="NCBI Taxonomy" id="1671680"/>
    <lineage>
        <taxon>Bacteria</taxon>
        <taxon>Bacillati</taxon>
        <taxon>Actinomycetota</taxon>
        <taxon>Actinomycetes</taxon>
        <taxon>Micrococcales</taxon>
        <taxon>Microbacteriaceae</taxon>
        <taxon>Rathayibacter</taxon>
    </lineage>
</organism>
<proteinExistence type="predicted"/>
<dbReference type="Gene3D" id="3.40.50.2300">
    <property type="match status" value="2"/>
</dbReference>
<dbReference type="GO" id="GO:0000976">
    <property type="term" value="F:transcription cis-regulatory region binding"/>
    <property type="evidence" value="ECO:0007669"/>
    <property type="project" value="TreeGrafter"/>
</dbReference>
<dbReference type="SMART" id="SM00354">
    <property type="entry name" value="HTH_LACI"/>
    <property type="match status" value="1"/>
</dbReference>
<gene>
    <name evidence="5" type="ORF">GSU10_00415</name>
</gene>
<keyword evidence="1" id="KW-0805">Transcription regulation</keyword>
<dbReference type="PROSITE" id="PS50932">
    <property type="entry name" value="HTH_LACI_2"/>
    <property type="match status" value="1"/>
</dbReference>
<feature type="domain" description="HTH lacI-type" evidence="4">
    <location>
        <begin position="15"/>
        <end position="69"/>
    </location>
</feature>
<dbReference type="Pfam" id="PF00356">
    <property type="entry name" value="LacI"/>
    <property type="match status" value="1"/>
</dbReference>
<dbReference type="EMBL" id="CP047186">
    <property type="protein sequence ID" value="QHC54269.1"/>
    <property type="molecule type" value="Genomic_DNA"/>
</dbReference>
<dbReference type="Gene3D" id="1.10.260.40">
    <property type="entry name" value="lambda repressor-like DNA-binding domains"/>
    <property type="match status" value="1"/>
</dbReference>
<dbReference type="AlphaFoldDB" id="A0AAE6RJK8"/>